<feature type="region of interest" description="Disordered" evidence="1">
    <location>
        <begin position="67"/>
        <end position="99"/>
    </location>
</feature>
<dbReference type="AlphaFoldDB" id="A0AAE0ZBP4"/>
<sequence length="99" mass="11077">MQRPVGPAIVRRFDGEQDGTGAAAWRGSRLTRPDGHARTRRGILQGSRGHYIAIITANVRLRVFAHSHKEHNQDNQPDGDEQTGQHATEQWRTLDGCIN</sequence>
<proteinExistence type="predicted"/>
<dbReference type="EMBL" id="JAWDGP010004234">
    <property type="protein sequence ID" value="KAK3766432.1"/>
    <property type="molecule type" value="Genomic_DNA"/>
</dbReference>
<gene>
    <name evidence="2" type="ORF">RRG08_056106</name>
</gene>
<keyword evidence="3" id="KW-1185">Reference proteome</keyword>
<comment type="caution">
    <text evidence="2">The sequence shown here is derived from an EMBL/GenBank/DDBJ whole genome shotgun (WGS) entry which is preliminary data.</text>
</comment>
<name>A0AAE0ZBP4_9GAST</name>
<dbReference type="Proteomes" id="UP001283361">
    <property type="component" value="Unassembled WGS sequence"/>
</dbReference>
<feature type="compositionally biased region" description="Polar residues" evidence="1">
    <location>
        <begin position="82"/>
        <end position="91"/>
    </location>
</feature>
<evidence type="ECO:0000313" key="3">
    <source>
        <dbReference type="Proteomes" id="UP001283361"/>
    </source>
</evidence>
<reference evidence="2" key="1">
    <citation type="journal article" date="2023" name="G3 (Bethesda)">
        <title>A reference genome for the long-term kleptoplast-retaining sea slug Elysia crispata morphotype clarki.</title>
        <authorList>
            <person name="Eastman K.E."/>
            <person name="Pendleton A.L."/>
            <person name="Shaikh M.A."/>
            <person name="Suttiyut T."/>
            <person name="Ogas R."/>
            <person name="Tomko P."/>
            <person name="Gavelis G."/>
            <person name="Widhalm J.R."/>
            <person name="Wisecaver J.H."/>
        </authorList>
    </citation>
    <scope>NUCLEOTIDE SEQUENCE</scope>
    <source>
        <strain evidence="2">ECLA1</strain>
    </source>
</reference>
<protein>
    <submittedName>
        <fullName evidence="2">Uncharacterized protein</fullName>
    </submittedName>
</protein>
<evidence type="ECO:0000313" key="2">
    <source>
        <dbReference type="EMBL" id="KAK3766432.1"/>
    </source>
</evidence>
<evidence type="ECO:0000256" key="1">
    <source>
        <dbReference type="SAM" id="MobiDB-lite"/>
    </source>
</evidence>
<organism evidence="2 3">
    <name type="scientific">Elysia crispata</name>
    <name type="common">lettuce slug</name>
    <dbReference type="NCBI Taxonomy" id="231223"/>
    <lineage>
        <taxon>Eukaryota</taxon>
        <taxon>Metazoa</taxon>
        <taxon>Spiralia</taxon>
        <taxon>Lophotrochozoa</taxon>
        <taxon>Mollusca</taxon>
        <taxon>Gastropoda</taxon>
        <taxon>Heterobranchia</taxon>
        <taxon>Euthyneura</taxon>
        <taxon>Panpulmonata</taxon>
        <taxon>Sacoglossa</taxon>
        <taxon>Placobranchoidea</taxon>
        <taxon>Plakobranchidae</taxon>
        <taxon>Elysia</taxon>
    </lineage>
</organism>
<accession>A0AAE0ZBP4</accession>